<feature type="domain" description="Ig-like" evidence="1">
    <location>
        <begin position="77"/>
        <end position="145"/>
    </location>
</feature>
<dbReference type="Gene3D" id="2.60.40.10">
    <property type="entry name" value="Immunoglobulins"/>
    <property type="match status" value="1"/>
</dbReference>
<accession>A0ABQ9J9D1</accession>
<gene>
    <name evidence="2" type="ORF">NQ317_010907</name>
</gene>
<dbReference type="SUPFAM" id="SSF48726">
    <property type="entry name" value="Immunoglobulin"/>
    <property type="match status" value="1"/>
</dbReference>
<dbReference type="InterPro" id="IPR036179">
    <property type="entry name" value="Ig-like_dom_sf"/>
</dbReference>
<protein>
    <recommendedName>
        <fullName evidence="1">Ig-like domain-containing protein</fullName>
    </recommendedName>
</protein>
<name>A0ABQ9J9D1_9CUCU</name>
<dbReference type="InterPro" id="IPR013783">
    <property type="entry name" value="Ig-like_fold"/>
</dbReference>
<dbReference type="EMBL" id="JAPWTJ010001019">
    <property type="protein sequence ID" value="KAJ8974312.1"/>
    <property type="molecule type" value="Genomic_DNA"/>
</dbReference>
<comment type="caution">
    <text evidence="2">The sequence shown here is derived from an EMBL/GenBank/DDBJ whole genome shotgun (WGS) entry which is preliminary data.</text>
</comment>
<sequence length="145" mass="16021">MALNTSTVSQKGRWVVDIDIWFAITTNCTEIVHGIFSFEFLLAIAVQYLQLIRNAQCSQPFSSMTFLGHSVQACSRPSTTSLTTFMIARLEAKARILGPTDLHVKAGSSITLTCMINQGPHDLGTVFWYKGGKHTAAVRTTHQRC</sequence>
<dbReference type="Proteomes" id="UP001162164">
    <property type="component" value="Unassembled WGS sequence"/>
</dbReference>
<dbReference type="InterPro" id="IPR007110">
    <property type="entry name" value="Ig-like_dom"/>
</dbReference>
<proteinExistence type="predicted"/>
<keyword evidence="3" id="KW-1185">Reference proteome</keyword>
<evidence type="ECO:0000259" key="1">
    <source>
        <dbReference type="PROSITE" id="PS50835"/>
    </source>
</evidence>
<dbReference type="PROSITE" id="PS50835">
    <property type="entry name" value="IG_LIKE"/>
    <property type="match status" value="1"/>
</dbReference>
<organism evidence="2 3">
    <name type="scientific">Molorchus minor</name>
    <dbReference type="NCBI Taxonomy" id="1323400"/>
    <lineage>
        <taxon>Eukaryota</taxon>
        <taxon>Metazoa</taxon>
        <taxon>Ecdysozoa</taxon>
        <taxon>Arthropoda</taxon>
        <taxon>Hexapoda</taxon>
        <taxon>Insecta</taxon>
        <taxon>Pterygota</taxon>
        <taxon>Neoptera</taxon>
        <taxon>Endopterygota</taxon>
        <taxon>Coleoptera</taxon>
        <taxon>Polyphaga</taxon>
        <taxon>Cucujiformia</taxon>
        <taxon>Chrysomeloidea</taxon>
        <taxon>Cerambycidae</taxon>
        <taxon>Lamiinae</taxon>
        <taxon>Monochamini</taxon>
        <taxon>Molorchus</taxon>
    </lineage>
</organism>
<reference evidence="2" key="1">
    <citation type="journal article" date="2023" name="Insect Mol. Biol.">
        <title>Genome sequencing provides insights into the evolution of gene families encoding plant cell wall-degrading enzymes in longhorned beetles.</title>
        <authorList>
            <person name="Shin N.R."/>
            <person name="Okamura Y."/>
            <person name="Kirsch R."/>
            <person name="Pauchet Y."/>
        </authorList>
    </citation>
    <scope>NUCLEOTIDE SEQUENCE</scope>
    <source>
        <strain evidence="2">MMC_N1</strain>
    </source>
</reference>
<evidence type="ECO:0000313" key="2">
    <source>
        <dbReference type="EMBL" id="KAJ8974312.1"/>
    </source>
</evidence>
<evidence type="ECO:0000313" key="3">
    <source>
        <dbReference type="Proteomes" id="UP001162164"/>
    </source>
</evidence>